<dbReference type="AlphaFoldDB" id="A0A1H9JWB4"/>
<dbReference type="GO" id="GO:0005524">
    <property type="term" value="F:ATP binding"/>
    <property type="evidence" value="ECO:0007669"/>
    <property type="project" value="UniProtKB-UniRule"/>
</dbReference>
<keyword evidence="6 7" id="KW-0067">ATP-binding</keyword>
<dbReference type="PROSITE" id="PS00108">
    <property type="entry name" value="PROTEIN_KINASE_ST"/>
    <property type="match status" value="1"/>
</dbReference>
<feature type="region of interest" description="Disordered" evidence="8">
    <location>
        <begin position="304"/>
        <end position="392"/>
    </location>
</feature>
<evidence type="ECO:0000256" key="1">
    <source>
        <dbReference type="ARBA" id="ARBA00010886"/>
    </source>
</evidence>
<evidence type="ECO:0000256" key="7">
    <source>
        <dbReference type="PROSITE-ProRule" id="PRU10141"/>
    </source>
</evidence>
<evidence type="ECO:0000256" key="2">
    <source>
        <dbReference type="ARBA" id="ARBA00012513"/>
    </source>
</evidence>
<dbReference type="InterPro" id="IPR017441">
    <property type="entry name" value="Protein_kinase_ATP_BS"/>
</dbReference>
<dbReference type="PROSITE" id="PS00107">
    <property type="entry name" value="PROTEIN_KINASE_ATP"/>
    <property type="match status" value="1"/>
</dbReference>
<dbReference type="CDD" id="cd14014">
    <property type="entry name" value="STKc_PknB_like"/>
    <property type="match status" value="1"/>
</dbReference>
<evidence type="ECO:0000259" key="9">
    <source>
        <dbReference type="PROSITE" id="PS50011"/>
    </source>
</evidence>
<dbReference type="InterPro" id="IPR000719">
    <property type="entry name" value="Prot_kinase_dom"/>
</dbReference>
<feature type="compositionally biased region" description="Low complexity" evidence="8">
    <location>
        <begin position="310"/>
        <end position="366"/>
    </location>
</feature>
<dbReference type="InterPro" id="IPR050660">
    <property type="entry name" value="NEK_Ser/Thr_kinase"/>
</dbReference>
<dbReference type="Pfam" id="PF00069">
    <property type="entry name" value="Pkinase"/>
    <property type="match status" value="1"/>
</dbReference>
<keyword evidence="5 10" id="KW-0418">Kinase</keyword>
<name>A0A1H9JWB4_9PSEU</name>
<gene>
    <name evidence="10" type="ORF">SAMN05216188_106180</name>
</gene>
<keyword evidence="10" id="KW-0723">Serine/threonine-protein kinase</keyword>
<dbReference type="Gene3D" id="1.10.510.10">
    <property type="entry name" value="Transferase(Phosphotransferase) domain 1"/>
    <property type="match status" value="1"/>
</dbReference>
<accession>A0A1H9JWB4</accession>
<evidence type="ECO:0000256" key="8">
    <source>
        <dbReference type="SAM" id="MobiDB-lite"/>
    </source>
</evidence>
<dbReference type="SMART" id="SM00220">
    <property type="entry name" value="S_TKc"/>
    <property type="match status" value="1"/>
</dbReference>
<evidence type="ECO:0000256" key="5">
    <source>
        <dbReference type="ARBA" id="ARBA00022777"/>
    </source>
</evidence>
<evidence type="ECO:0000313" key="10">
    <source>
        <dbReference type="EMBL" id="SEQ91148.1"/>
    </source>
</evidence>
<evidence type="ECO:0000256" key="3">
    <source>
        <dbReference type="ARBA" id="ARBA00022679"/>
    </source>
</evidence>
<dbReference type="OrthoDB" id="9762169at2"/>
<dbReference type="GO" id="GO:0004674">
    <property type="term" value="F:protein serine/threonine kinase activity"/>
    <property type="evidence" value="ECO:0007669"/>
    <property type="project" value="UniProtKB-KW"/>
</dbReference>
<dbReference type="EMBL" id="FOFR01000006">
    <property type="protein sequence ID" value="SEQ91148.1"/>
    <property type="molecule type" value="Genomic_DNA"/>
</dbReference>
<keyword evidence="3" id="KW-0808">Transferase</keyword>
<dbReference type="Proteomes" id="UP000199352">
    <property type="component" value="Unassembled WGS sequence"/>
</dbReference>
<reference evidence="11" key="1">
    <citation type="submission" date="2016-10" db="EMBL/GenBank/DDBJ databases">
        <authorList>
            <person name="Varghese N."/>
            <person name="Submissions S."/>
        </authorList>
    </citation>
    <scope>NUCLEOTIDE SEQUENCE [LARGE SCALE GENOMIC DNA]</scope>
    <source>
        <strain evidence="11">CGMCC 4.3525</strain>
    </source>
</reference>
<feature type="binding site" evidence="7">
    <location>
        <position position="43"/>
    </location>
    <ligand>
        <name>ATP</name>
        <dbReference type="ChEBI" id="CHEBI:30616"/>
    </ligand>
</feature>
<dbReference type="PANTHER" id="PTHR43671:SF13">
    <property type="entry name" value="SERINE_THREONINE-PROTEIN KINASE NEK2"/>
    <property type="match status" value="1"/>
</dbReference>
<dbReference type="Gene3D" id="3.30.200.20">
    <property type="entry name" value="Phosphorylase Kinase, domain 1"/>
    <property type="match status" value="1"/>
</dbReference>
<dbReference type="InterPro" id="IPR011009">
    <property type="entry name" value="Kinase-like_dom_sf"/>
</dbReference>
<protein>
    <recommendedName>
        <fullName evidence="2">non-specific serine/threonine protein kinase</fullName>
        <ecNumber evidence="2">2.7.11.1</ecNumber>
    </recommendedName>
</protein>
<comment type="similarity">
    <text evidence="1">Belongs to the protein kinase superfamily. NEK Ser/Thr protein kinase family. NIMA subfamily.</text>
</comment>
<evidence type="ECO:0000313" key="11">
    <source>
        <dbReference type="Proteomes" id="UP000199352"/>
    </source>
</evidence>
<keyword evidence="4 7" id="KW-0547">Nucleotide-binding</keyword>
<dbReference type="PROSITE" id="PS50011">
    <property type="entry name" value="PROTEIN_KINASE_DOM"/>
    <property type="match status" value="1"/>
</dbReference>
<sequence length="392" mass="41518">MSVSAHDRVLADRYELAEVLGAGGMAEVRRAWDTRLHRHVAVKLFQAGSEICHERRFDNEIKTLAALSHPRLVQVHDAGTSGGTPFVVLQLVEGRTLRGRIDEGPLTVEEVRELGAELADALAYVHEMGVVHRDVKPSNILLDQDGNAHLADFGLARLIGATRFTRTDQLVGTAAYLAPEQVRGDAFDYAVDVYALGLVLLECLTGRREFEGSEIEAAVARLHRRPMIPAGLPADLRRLLTLMTSLSPRRRPAAAECAQILRNPDGSSTRLGAAVRRRRPAGLLTASGAVALLTAAGITAAVLSQPPTGESAPPTQTPPSATATPEAAGPVTTQAVVPVTTEAQTTGSPQQQVAPPVVPVDAKAPLPSAPKDEQDKGPGKNSGKGKSRPNNG</sequence>
<evidence type="ECO:0000256" key="6">
    <source>
        <dbReference type="ARBA" id="ARBA00022840"/>
    </source>
</evidence>
<organism evidence="10 11">
    <name type="scientific">Lentzea xinjiangensis</name>
    <dbReference type="NCBI Taxonomy" id="402600"/>
    <lineage>
        <taxon>Bacteria</taxon>
        <taxon>Bacillati</taxon>
        <taxon>Actinomycetota</taxon>
        <taxon>Actinomycetes</taxon>
        <taxon>Pseudonocardiales</taxon>
        <taxon>Pseudonocardiaceae</taxon>
        <taxon>Lentzea</taxon>
    </lineage>
</organism>
<feature type="compositionally biased region" description="Basic residues" evidence="8">
    <location>
        <begin position="383"/>
        <end position="392"/>
    </location>
</feature>
<dbReference type="EC" id="2.7.11.1" evidence="2"/>
<keyword evidence="11" id="KW-1185">Reference proteome</keyword>
<dbReference type="RefSeq" id="WP_089951509.1">
    <property type="nucleotide sequence ID" value="NZ_FOFR01000006.1"/>
</dbReference>
<evidence type="ECO:0000256" key="4">
    <source>
        <dbReference type="ARBA" id="ARBA00022741"/>
    </source>
</evidence>
<proteinExistence type="inferred from homology"/>
<dbReference type="InterPro" id="IPR008271">
    <property type="entry name" value="Ser/Thr_kinase_AS"/>
</dbReference>
<feature type="domain" description="Protein kinase" evidence="9">
    <location>
        <begin position="14"/>
        <end position="271"/>
    </location>
</feature>
<dbReference type="PANTHER" id="PTHR43671">
    <property type="entry name" value="SERINE/THREONINE-PROTEIN KINASE NEK"/>
    <property type="match status" value="1"/>
</dbReference>
<dbReference type="SUPFAM" id="SSF56112">
    <property type="entry name" value="Protein kinase-like (PK-like)"/>
    <property type="match status" value="1"/>
</dbReference>
<dbReference type="STRING" id="402600.SAMN05216188_106180"/>